<dbReference type="Gene3D" id="1.10.357.10">
    <property type="entry name" value="Tetracycline Repressor, domain 2"/>
    <property type="match status" value="1"/>
</dbReference>
<comment type="caution">
    <text evidence="1">The sequence shown here is derived from an EMBL/GenBank/DDBJ whole genome shotgun (WGS) entry which is preliminary data.</text>
</comment>
<dbReference type="EMBL" id="AZFT01000048">
    <property type="protein sequence ID" value="KRL84787.1"/>
    <property type="molecule type" value="Genomic_DNA"/>
</dbReference>
<keyword evidence="2" id="KW-1185">Reference proteome</keyword>
<protein>
    <submittedName>
        <fullName evidence="1">Putative TetR superfamily transcriptional regulator,putative</fullName>
    </submittedName>
</protein>
<evidence type="ECO:0000313" key="1">
    <source>
        <dbReference type="EMBL" id="KRL84787.1"/>
    </source>
</evidence>
<organism evidence="1 2">
    <name type="scientific">Ligilactobacillus apodemi DSM 16634 = JCM 16172</name>
    <dbReference type="NCBI Taxonomy" id="1423724"/>
    <lineage>
        <taxon>Bacteria</taxon>
        <taxon>Bacillati</taxon>
        <taxon>Bacillota</taxon>
        <taxon>Bacilli</taxon>
        <taxon>Lactobacillales</taxon>
        <taxon>Lactobacillaceae</taxon>
        <taxon>Ligilactobacillus</taxon>
    </lineage>
</organism>
<reference evidence="1 2" key="1">
    <citation type="journal article" date="2015" name="Genome Announc.">
        <title>Expanding the biotechnology potential of lactobacilli through comparative genomics of 213 strains and associated genera.</title>
        <authorList>
            <person name="Sun Z."/>
            <person name="Harris H.M."/>
            <person name="McCann A."/>
            <person name="Guo C."/>
            <person name="Argimon S."/>
            <person name="Zhang W."/>
            <person name="Yang X."/>
            <person name="Jeffery I.B."/>
            <person name="Cooney J.C."/>
            <person name="Kagawa T.F."/>
            <person name="Liu W."/>
            <person name="Song Y."/>
            <person name="Salvetti E."/>
            <person name="Wrobel A."/>
            <person name="Rasinkangas P."/>
            <person name="Parkhill J."/>
            <person name="Rea M.C."/>
            <person name="O'Sullivan O."/>
            <person name="Ritari J."/>
            <person name="Douillard F.P."/>
            <person name="Paul Ross R."/>
            <person name="Yang R."/>
            <person name="Briner A.E."/>
            <person name="Felis G.E."/>
            <person name="de Vos W.M."/>
            <person name="Barrangou R."/>
            <person name="Klaenhammer T.R."/>
            <person name="Caufield P.W."/>
            <person name="Cui Y."/>
            <person name="Zhang H."/>
            <person name="O'Toole P.W."/>
        </authorList>
    </citation>
    <scope>NUCLEOTIDE SEQUENCE [LARGE SCALE GENOMIC DNA]</scope>
    <source>
        <strain evidence="1 2">DSM 16634</strain>
    </source>
</reference>
<dbReference type="STRING" id="1423724.FC32_GL000267"/>
<dbReference type="SUPFAM" id="SSF46689">
    <property type="entry name" value="Homeodomain-like"/>
    <property type="match status" value="1"/>
</dbReference>
<accession>A0A0R1U0S1</accession>
<gene>
    <name evidence="1" type="ORF">FC32_GL000267</name>
</gene>
<sequence>MTIFSEGVEKMRETREMIINAVMRLALKDRHQEQLTLTEIALEAGISRQAIYQKHFKSVTEIFEYIHLTIDEQIWQVFEQKVLTLPPNKLYQGIAEQILPLIYQHREWLKVLYGTNIDLKWRKYLYEKYSTAAIMYLKNQPGLNSPLSQEKTVKILTDHIIAIISAWLSDEVPLHPTQFSQVFLEMMVRSPESFLRG</sequence>
<dbReference type="eggNOG" id="COG1309">
    <property type="taxonomic scope" value="Bacteria"/>
</dbReference>
<dbReference type="Proteomes" id="UP000051324">
    <property type="component" value="Unassembled WGS sequence"/>
</dbReference>
<proteinExistence type="predicted"/>
<dbReference type="InterPro" id="IPR009057">
    <property type="entry name" value="Homeodomain-like_sf"/>
</dbReference>
<dbReference type="PANTHER" id="PTHR43479">
    <property type="entry name" value="ACREF/ENVCD OPERON REPRESSOR-RELATED"/>
    <property type="match status" value="1"/>
</dbReference>
<dbReference type="PANTHER" id="PTHR43479:SF11">
    <property type="entry name" value="ACREF_ENVCD OPERON REPRESSOR-RELATED"/>
    <property type="match status" value="1"/>
</dbReference>
<dbReference type="AlphaFoldDB" id="A0A0R1U0S1"/>
<dbReference type="InterPro" id="IPR050624">
    <property type="entry name" value="HTH-type_Tx_Regulator"/>
</dbReference>
<evidence type="ECO:0000313" key="2">
    <source>
        <dbReference type="Proteomes" id="UP000051324"/>
    </source>
</evidence>
<name>A0A0R1U0S1_9LACO</name>
<dbReference type="PATRIC" id="fig|1423724.4.peg.283"/>